<keyword evidence="5" id="KW-0808">Transferase</keyword>
<dbReference type="eggNOG" id="COG2208">
    <property type="taxonomic scope" value="Bacteria"/>
</dbReference>
<feature type="transmembrane region" description="Helical" evidence="2">
    <location>
        <begin position="20"/>
        <end position="40"/>
    </location>
</feature>
<dbReference type="eggNOG" id="COG2202">
    <property type="taxonomic scope" value="Bacteria"/>
</dbReference>
<dbReference type="KEGG" id="apb:SAR116_1433"/>
<organism evidence="5 6">
    <name type="scientific">Puniceispirillum marinum (strain IMCC1322)</name>
    <dbReference type="NCBI Taxonomy" id="488538"/>
    <lineage>
        <taxon>Bacteria</taxon>
        <taxon>Pseudomonadati</taxon>
        <taxon>Pseudomonadota</taxon>
        <taxon>Alphaproteobacteria</taxon>
        <taxon>Candidatus Puniceispirillales</taxon>
        <taxon>Candidatus Puniceispirillaceae</taxon>
        <taxon>Candidatus Puniceispirillum</taxon>
    </lineage>
</organism>
<dbReference type="GO" id="GO:0016791">
    <property type="term" value="F:phosphatase activity"/>
    <property type="evidence" value="ECO:0007669"/>
    <property type="project" value="TreeGrafter"/>
</dbReference>
<dbReference type="STRING" id="488538.SAR116_1433"/>
<dbReference type="PROSITE" id="PS50112">
    <property type="entry name" value="PAS"/>
    <property type="match status" value="1"/>
</dbReference>
<dbReference type="OrthoDB" id="5496380at2"/>
<protein>
    <submittedName>
        <fullName evidence="5">Serine phosphatase</fullName>
        <ecNumber evidence="5">2.7.3.-</ecNumber>
    </submittedName>
</protein>
<feature type="domain" description="PAC" evidence="4">
    <location>
        <begin position="312"/>
        <end position="364"/>
    </location>
</feature>
<evidence type="ECO:0000313" key="5">
    <source>
        <dbReference type="EMBL" id="ADE39676.1"/>
    </source>
</evidence>
<dbReference type="CDD" id="cd00130">
    <property type="entry name" value="PAS"/>
    <property type="match status" value="1"/>
</dbReference>
<dbReference type="SMART" id="SM00086">
    <property type="entry name" value="PAC"/>
    <property type="match status" value="1"/>
</dbReference>
<dbReference type="Proteomes" id="UP000007460">
    <property type="component" value="Chromosome"/>
</dbReference>
<name>D5BTS9_PUNMI</name>
<sequence length="623" mass="69899">MLSKAGWARIFSRNSLFMRFFLLCLASATLVSLVAVAGFYQYRSSNTSNRMAVELANTVHISAPLLEGTLANDQRAEARRILRLFAAFHYVQCVDILDDGALVLSWPAIGCAKLPMVGETMTFDQSFTQPGRVLTLRIDESISNRDLYLETALFAATIFIIILLIFCALVLSFRNVVLRPLDLLKSAMIVASPENPVLAKRVRNDELGAMVDVYNKLAAASRYYMRRLNRYQNSLVKSEQRFKDLAEISGDWFYEMDENLNFTFISERFFDLFALRDEDVIGKSHTNLNAGEAENEMLRQHTKLMKRHEEFRNLEYQLVDGDGNVKWVSINGKPVFDEADVFTGYRGTGSDITVQKLRARLLEETSRDINDSLQYASNIQRALLCDRKYMTAILGKTIAIWQPKDLVGGDFYWLKKIGNQDYLVFFDCTGHGVPGAFMTLIVTSVLDQIAVSTSSALSGPELMYKLHDGVCAALGLSSDLSAGKDGLDCAVLRFSKDHDRLEFCGASMDLYLVPETGAATRLRADKAMLGYNVNAKLPDFKTYDINIDTNSFVIATDGLITQVGSAEKRVFGSRRFAEALDRVEGNDPSKLARFLAKTLKDWQGSEERRDDVTVLAFKPSQKD</sequence>
<feature type="transmembrane region" description="Helical" evidence="2">
    <location>
        <begin position="147"/>
        <end position="171"/>
    </location>
</feature>
<dbReference type="Pfam" id="PF13426">
    <property type="entry name" value="PAS_9"/>
    <property type="match status" value="1"/>
</dbReference>
<dbReference type="NCBIfam" id="TIGR00229">
    <property type="entry name" value="sensory_box"/>
    <property type="match status" value="1"/>
</dbReference>
<dbReference type="Gene3D" id="3.30.450.20">
    <property type="entry name" value="PAS domain"/>
    <property type="match status" value="1"/>
</dbReference>
<dbReference type="SMART" id="SM00091">
    <property type="entry name" value="PAS"/>
    <property type="match status" value="1"/>
</dbReference>
<evidence type="ECO:0000313" key="6">
    <source>
        <dbReference type="Proteomes" id="UP000007460"/>
    </source>
</evidence>
<keyword evidence="2" id="KW-0812">Transmembrane</keyword>
<dbReference type="InterPro" id="IPR035965">
    <property type="entry name" value="PAS-like_dom_sf"/>
</dbReference>
<dbReference type="InterPro" id="IPR001932">
    <property type="entry name" value="PPM-type_phosphatase-like_dom"/>
</dbReference>
<dbReference type="PROSITE" id="PS50113">
    <property type="entry name" value="PAC"/>
    <property type="match status" value="1"/>
</dbReference>
<evidence type="ECO:0000259" key="3">
    <source>
        <dbReference type="PROSITE" id="PS50112"/>
    </source>
</evidence>
<dbReference type="AlphaFoldDB" id="D5BTS9"/>
<dbReference type="EMBL" id="CP001751">
    <property type="protein sequence ID" value="ADE39676.1"/>
    <property type="molecule type" value="Genomic_DNA"/>
</dbReference>
<dbReference type="SUPFAM" id="SSF55785">
    <property type="entry name" value="PYP-like sensor domain (PAS domain)"/>
    <property type="match status" value="1"/>
</dbReference>
<dbReference type="InterPro" id="IPR052016">
    <property type="entry name" value="Bact_Sigma-Reg"/>
</dbReference>
<dbReference type="Gene3D" id="3.60.40.10">
    <property type="entry name" value="PPM-type phosphatase domain"/>
    <property type="match status" value="1"/>
</dbReference>
<reference evidence="5 6" key="1">
    <citation type="journal article" date="2010" name="J. Bacteriol.">
        <title>Complete genome sequence of "Candidatus Puniceispirillum marinum" IMCC1322, a representative of the SAR116 clade in the Alphaproteobacteria.</title>
        <authorList>
            <person name="Oh H.M."/>
            <person name="Kwon K.K."/>
            <person name="Kang I."/>
            <person name="Kang S.G."/>
            <person name="Lee J.H."/>
            <person name="Kim S.J."/>
            <person name="Cho J.C."/>
        </authorList>
    </citation>
    <scope>NUCLEOTIDE SEQUENCE [LARGE SCALE GENOMIC DNA]</scope>
    <source>
        <strain evidence="5 6">IMCC1322</strain>
    </source>
</reference>
<evidence type="ECO:0000256" key="2">
    <source>
        <dbReference type="SAM" id="Phobius"/>
    </source>
</evidence>
<dbReference type="InterPro" id="IPR001610">
    <property type="entry name" value="PAC"/>
</dbReference>
<accession>D5BTS9</accession>
<dbReference type="InterPro" id="IPR000700">
    <property type="entry name" value="PAS-assoc_C"/>
</dbReference>
<evidence type="ECO:0000259" key="4">
    <source>
        <dbReference type="PROSITE" id="PS50113"/>
    </source>
</evidence>
<gene>
    <name evidence="5" type="ordered locus">SAR116_1433</name>
</gene>
<dbReference type="InterPro" id="IPR000014">
    <property type="entry name" value="PAS"/>
</dbReference>
<dbReference type="PANTHER" id="PTHR43156">
    <property type="entry name" value="STAGE II SPORULATION PROTEIN E-RELATED"/>
    <property type="match status" value="1"/>
</dbReference>
<evidence type="ECO:0000256" key="1">
    <source>
        <dbReference type="ARBA" id="ARBA00022801"/>
    </source>
</evidence>
<dbReference type="GO" id="GO:0016740">
    <property type="term" value="F:transferase activity"/>
    <property type="evidence" value="ECO:0007669"/>
    <property type="project" value="UniProtKB-KW"/>
</dbReference>
<dbReference type="InterPro" id="IPR036457">
    <property type="entry name" value="PPM-type-like_dom_sf"/>
</dbReference>
<feature type="domain" description="PAS" evidence="3">
    <location>
        <begin position="238"/>
        <end position="308"/>
    </location>
</feature>
<dbReference type="HOGENOM" id="CLU_438615_0_0_5"/>
<keyword evidence="2" id="KW-1133">Transmembrane helix</keyword>
<dbReference type="Pfam" id="PF07228">
    <property type="entry name" value="SpoIIE"/>
    <property type="match status" value="1"/>
</dbReference>
<keyword evidence="6" id="KW-1185">Reference proteome</keyword>
<proteinExistence type="predicted"/>
<dbReference type="EC" id="2.7.3.-" evidence="5"/>
<dbReference type="PANTHER" id="PTHR43156:SF9">
    <property type="entry name" value="HAMP DOMAIN-CONTAINING PROTEIN"/>
    <property type="match status" value="1"/>
</dbReference>
<keyword evidence="2" id="KW-0472">Membrane</keyword>
<keyword evidence="1" id="KW-0378">Hydrolase</keyword>